<proteinExistence type="inferred from homology"/>
<dbReference type="InterPro" id="IPR000301">
    <property type="entry name" value="Tetraspanin_animals"/>
</dbReference>
<evidence type="ECO:0000256" key="7">
    <source>
        <dbReference type="RuleBase" id="RU361218"/>
    </source>
</evidence>
<comment type="caution">
    <text evidence="7">Lacks conserved residue(s) required for the propagation of feature annotation.</text>
</comment>
<keyword evidence="6" id="KW-1015">Disulfide bond</keyword>
<protein>
    <recommendedName>
        <fullName evidence="7">Tetraspanin</fullName>
    </recommendedName>
</protein>
<sequence length="290" mass="31598">LAGLALVTLGVLYKVKFNDAIDALPPELGIAPVLSIIIGIVVFVTAFFGCCGAVKESPCMLTTYSIILLTIFIVQVALGVYAFIQIKDERGLRDNIHKFLSNTFNKYDTNERAKETTDLIQRFLQCCGVENYSEMTRQNGSLPVSCCKQSGHSCRPADFNNIYITPCNSAANSFLQNSAQVIGGVAIGIAVIEMSCCGVDGPDEYEHRWHNNTLPQSCCPVRSVPVTCEKVQGMYYHNSCALTMYDFVSDSAPILGGVAIGICILELIGAFLGLCLANSIKNQYRRSLYA</sequence>
<reference evidence="8 9" key="1">
    <citation type="submission" date="2017-03" db="EMBL/GenBank/DDBJ databases">
        <title>Genome of the blue death feigning beetle - Asbolus verrucosus.</title>
        <authorList>
            <person name="Rider S.D."/>
        </authorList>
    </citation>
    <scope>NUCLEOTIDE SEQUENCE [LARGE SCALE GENOMIC DNA]</scope>
    <source>
        <strain evidence="8">Butters</strain>
        <tissue evidence="8">Head and leg muscle</tissue>
    </source>
</reference>
<evidence type="ECO:0000256" key="5">
    <source>
        <dbReference type="ARBA" id="ARBA00023136"/>
    </source>
</evidence>
<evidence type="ECO:0000256" key="1">
    <source>
        <dbReference type="ARBA" id="ARBA00004141"/>
    </source>
</evidence>
<comment type="similarity">
    <text evidence="2 7">Belongs to the tetraspanin (TM4SF) family.</text>
</comment>
<dbReference type="PROSITE" id="PS00421">
    <property type="entry name" value="TM4_1"/>
    <property type="match status" value="1"/>
</dbReference>
<keyword evidence="9" id="KW-1185">Reference proteome</keyword>
<accession>A0A482VXA8</accession>
<evidence type="ECO:0000256" key="2">
    <source>
        <dbReference type="ARBA" id="ARBA00006840"/>
    </source>
</evidence>
<keyword evidence="3 7" id="KW-0812">Transmembrane</keyword>
<dbReference type="Proteomes" id="UP000292052">
    <property type="component" value="Unassembled WGS sequence"/>
</dbReference>
<dbReference type="PIRSF" id="PIRSF002419">
    <property type="entry name" value="Tetraspanin"/>
    <property type="match status" value="1"/>
</dbReference>
<dbReference type="PANTHER" id="PTHR19282">
    <property type="entry name" value="TETRASPANIN"/>
    <property type="match status" value="1"/>
</dbReference>
<dbReference type="InterPro" id="IPR008952">
    <property type="entry name" value="Tetraspanin_EC2_sf"/>
</dbReference>
<keyword evidence="5 7" id="KW-0472">Membrane</keyword>
<comment type="subcellular location">
    <subcellularLocation>
        <location evidence="1 7">Membrane</location>
        <topology evidence="1 7">Multi-pass membrane protein</topology>
    </subcellularLocation>
</comment>
<dbReference type="AlphaFoldDB" id="A0A482VXA8"/>
<evidence type="ECO:0000256" key="6">
    <source>
        <dbReference type="PIRSR" id="PIRSR002419-1"/>
    </source>
</evidence>
<dbReference type="STRING" id="1661398.A0A482VXA8"/>
<gene>
    <name evidence="8" type="ORF">BDFB_007727</name>
</gene>
<feature type="transmembrane region" description="Helical" evidence="7">
    <location>
        <begin position="254"/>
        <end position="277"/>
    </location>
</feature>
<feature type="disulfide bond" evidence="6">
    <location>
        <begin position="127"/>
        <end position="147"/>
    </location>
</feature>
<evidence type="ECO:0000256" key="4">
    <source>
        <dbReference type="ARBA" id="ARBA00022989"/>
    </source>
</evidence>
<evidence type="ECO:0000313" key="9">
    <source>
        <dbReference type="Proteomes" id="UP000292052"/>
    </source>
</evidence>
<dbReference type="PANTHER" id="PTHR19282:SF521">
    <property type="entry name" value="IP01817P-RELATED"/>
    <property type="match status" value="1"/>
</dbReference>
<evidence type="ECO:0000313" key="8">
    <source>
        <dbReference type="EMBL" id="RZC37532.1"/>
    </source>
</evidence>
<dbReference type="OrthoDB" id="71600at2759"/>
<evidence type="ECO:0000256" key="3">
    <source>
        <dbReference type="ARBA" id="ARBA00022692"/>
    </source>
</evidence>
<dbReference type="InterPro" id="IPR018503">
    <property type="entry name" value="Tetraspanin_CS"/>
</dbReference>
<dbReference type="EMBL" id="QDEB01051855">
    <property type="protein sequence ID" value="RZC37532.1"/>
    <property type="molecule type" value="Genomic_DNA"/>
</dbReference>
<comment type="caution">
    <text evidence="8">The sequence shown here is derived from an EMBL/GenBank/DDBJ whole genome shotgun (WGS) entry which is preliminary data.</text>
</comment>
<dbReference type="Pfam" id="PF00335">
    <property type="entry name" value="Tetraspanin"/>
    <property type="match status" value="1"/>
</dbReference>
<keyword evidence="4 7" id="KW-1133">Transmembrane helix</keyword>
<dbReference type="PRINTS" id="PR00259">
    <property type="entry name" value="TMFOUR"/>
</dbReference>
<feature type="transmembrane region" description="Helical" evidence="7">
    <location>
        <begin position="33"/>
        <end position="54"/>
    </location>
</feature>
<feature type="transmembrane region" description="Helical" evidence="7">
    <location>
        <begin position="66"/>
        <end position="84"/>
    </location>
</feature>
<dbReference type="InterPro" id="IPR018499">
    <property type="entry name" value="Tetraspanin/Peripherin"/>
</dbReference>
<organism evidence="8 9">
    <name type="scientific">Asbolus verrucosus</name>
    <name type="common">Desert ironclad beetle</name>
    <dbReference type="NCBI Taxonomy" id="1661398"/>
    <lineage>
        <taxon>Eukaryota</taxon>
        <taxon>Metazoa</taxon>
        <taxon>Ecdysozoa</taxon>
        <taxon>Arthropoda</taxon>
        <taxon>Hexapoda</taxon>
        <taxon>Insecta</taxon>
        <taxon>Pterygota</taxon>
        <taxon>Neoptera</taxon>
        <taxon>Endopterygota</taxon>
        <taxon>Coleoptera</taxon>
        <taxon>Polyphaga</taxon>
        <taxon>Cucujiformia</taxon>
        <taxon>Tenebrionidae</taxon>
        <taxon>Pimeliinae</taxon>
        <taxon>Asbolus</taxon>
    </lineage>
</organism>
<name>A0A482VXA8_ASBVE</name>
<dbReference type="GO" id="GO:0005886">
    <property type="term" value="C:plasma membrane"/>
    <property type="evidence" value="ECO:0007669"/>
    <property type="project" value="TreeGrafter"/>
</dbReference>
<dbReference type="Gene3D" id="1.10.1450.10">
    <property type="entry name" value="Tetraspanin"/>
    <property type="match status" value="2"/>
</dbReference>
<dbReference type="SUPFAM" id="SSF48652">
    <property type="entry name" value="Tetraspanin"/>
    <property type="match status" value="2"/>
</dbReference>
<feature type="non-terminal residue" evidence="8">
    <location>
        <position position="1"/>
    </location>
</feature>